<dbReference type="GO" id="GO:0051537">
    <property type="term" value="F:2 iron, 2 sulfur cluster binding"/>
    <property type="evidence" value="ECO:0007669"/>
    <property type="project" value="InterPro"/>
</dbReference>
<organism evidence="3 4">
    <name type="scientific">Petromyces alliaceus</name>
    <name type="common">Aspergillus alliaceus</name>
    <dbReference type="NCBI Taxonomy" id="209559"/>
    <lineage>
        <taxon>Eukaryota</taxon>
        <taxon>Fungi</taxon>
        <taxon>Dikarya</taxon>
        <taxon>Ascomycota</taxon>
        <taxon>Pezizomycotina</taxon>
        <taxon>Eurotiomycetes</taxon>
        <taxon>Eurotiomycetidae</taxon>
        <taxon>Eurotiales</taxon>
        <taxon>Aspergillaceae</taxon>
        <taxon>Aspergillus</taxon>
        <taxon>Aspergillus subgen. Circumdati</taxon>
    </lineage>
</organism>
<evidence type="ECO:0000259" key="2">
    <source>
        <dbReference type="Pfam" id="PF00848"/>
    </source>
</evidence>
<dbReference type="Gene3D" id="3.90.380.10">
    <property type="entry name" value="Naphthalene 1,2-dioxygenase Alpha Subunit, Chain A, domain 1"/>
    <property type="match status" value="1"/>
</dbReference>
<keyword evidence="4" id="KW-1185">Reference proteome</keyword>
<dbReference type="SUPFAM" id="SSF55961">
    <property type="entry name" value="Bet v1-like"/>
    <property type="match status" value="1"/>
</dbReference>
<accession>A0A8H5ZVE5</accession>
<evidence type="ECO:0000256" key="1">
    <source>
        <dbReference type="SAM" id="MobiDB-lite"/>
    </source>
</evidence>
<reference evidence="3 4" key="1">
    <citation type="submission" date="2019-04" db="EMBL/GenBank/DDBJ databases">
        <title>Aspergillus burnettii sp. nov., novel species from soil in southeast Queensland.</title>
        <authorList>
            <person name="Gilchrist C.L.M."/>
            <person name="Pitt J.I."/>
            <person name="Lange L."/>
            <person name="Lacey H.J."/>
            <person name="Vuong D."/>
            <person name="Midgley D.J."/>
            <person name="Greenfield P."/>
            <person name="Bradbury M."/>
            <person name="Lacey E."/>
            <person name="Busk P.K."/>
            <person name="Pilgaard B."/>
            <person name="Chooi Y.H."/>
            <person name="Piggott A.M."/>
        </authorList>
    </citation>
    <scope>NUCLEOTIDE SEQUENCE [LARGE SCALE GENOMIC DNA]</scope>
    <source>
        <strain evidence="3 4">FRR 5400</strain>
    </source>
</reference>
<sequence>MAVERGNIYRYLYHLHDGPEQEERDRKMQMFPTPEGETLVWREPGLAPKLLGYDNIADASPPIPKRKRLSQEANQHFGIVSTPCTSSSDEQALDPPHPSMSFTEPVDFLSFVNNREGHSNAFTTSAATANTQSSSSAPQNHFQDIDEQPRMKTLDFSGEFPFDHYWEMDLDGNRKALIENYSECYHSQTPHPRIAGASDIEHYYVESRAGYMALFLYNKDRNDILFRRVITFFRPTTYCY</sequence>
<feature type="domain" description="Aromatic-ring-hydroxylating dioxygenase alpha subunit C-terminal" evidence="2">
    <location>
        <begin position="163"/>
        <end position="207"/>
    </location>
</feature>
<dbReference type="InterPro" id="IPR015879">
    <property type="entry name" value="Ring_hydroxy_dOase_asu_C_dom"/>
</dbReference>
<evidence type="ECO:0000313" key="3">
    <source>
        <dbReference type="EMBL" id="KAF5855846.1"/>
    </source>
</evidence>
<dbReference type="EMBL" id="SPNV01000376">
    <property type="protein sequence ID" value="KAF5855846.1"/>
    <property type="molecule type" value="Genomic_DNA"/>
</dbReference>
<dbReference type="AlphaFoldDB" id="A0A8H5ZVE5"/>
<comment type="caution">
    <text evidence="3">The sequence shown here is derived from an EMBL/GenBank/DDBJ whole genome shotgun (WGS) entry which is preliminary data.</text>
</comment>
<protein>
    <recommendedName>
        <fullName evidence="2">Aromatic-ring-hydroxylating dioxygenase alpha subunit C-terminal domain-containing protein</fullName>
    </recommendedName>
</protein>
<dbReference type="Proteomes" id="UP000541154">
    <property type="component" value="Unassembled WGS sequence"/>
</dbReference>
<feature type="region of interest" description="Disordered" evidence="1">
    <location>
        <begin position="127"/>
        <end position="148"/>
    </location>
</feature>
<gene>
    <name evidence="3" type="ORF">ETB97_008310</name>
</gene>
<feature type="compositionally biased region" description="Low complexity" evidence="1">
    <location>
        <begin position="127"/>
        <end position="137"/>
    </location>
</feature>
<name>A0A8H5ZVE5_PETAA</name>
<dbReference type="GO" id="GO:0005506">
    <property type="term" value="F:iron ion binding"/>
    <property type="evidence" value="ECO:0007669"/>
    <property type="project" value="InterPro"/>
</dbReference>
<dbReference type="Pfam" id="PF00848">
    <property type="entry name" value="Ring_hydroxyl_A"/>
    <property type="match status" value="1"/>
</dbReference>
<proteinExistence type="predicted"/>
<evidence type="ECO:0000313" key="4">
    <source>
        <dbReference type="Proteomes" id="UP000541154"/>
    </source>
</evidence>